<dbReference type="eggNOG" id="arCOG07538">
    <property type="taxonomic scope" value="Archaea"/>
</dbReference>
<dbReference type="KEGG" id="htu:Htur_0076"/>
<dbReference type="InterPro" id="IPR006311">
    <property type="entry name" value="TAT_signal"/>
</dbReference>
<dbReference type="PROSITE" id="PS51318">
    <property type="entry name" value="TAT"/>
    <property type="match status" value="1"/>
</dbReference>
<organism evidence="2 3">
    <name type="scientific">Haloterrigena turkmenica (strain ATCC 51198 / DSM 5511 / JCM 9101 / NCIMB 13204 / VKM B-1734 / 4k)</name>
    <name type="common">Halococcus turkmenicus</name>
    <dbReference type="NCBI Taxonomy" id="543526"/>
    <lineage>
        <taxon>Archaea</taxon>
        <taxon>Methanobacteriati</taxon>
        <taxon>Methanobacteriota</taxon>
        <taxon>Stenosarchaea group</taxon>
        <taxon>Halobacteria</taxon>
        <taxon>Halobacteriales</taxon>
        <taxon>Natrialbaceae</taxon>
        <taxon>Haloterrigena</taxon>
    </lineage>
</organism>
<protein>
    <submittedName>
        <fullName evidence="2">Uncharacterized protein</fullName>
    </submittedName>
</protein>
<name>D2RTD4_HALTV</name>
<dbReference type="AlphaFoldDB" id="D2RTD4"/>
<feature type="region of interest" description="Disordered" evidence="1">
    <location>
        <begin position="467"/>
        <end position="489"/>
    </location>
</feature>
<dbReference type="GeneID" id="8740639"/>
<evidence type="ECO:0000313" key="3">
    <source>
        <dbReference type="Proteomes" id="UP000001903"/>
    </source>
</evidence>
<reference evidence="2 3" key="1">
    <citation type="journal article" date="2010" name="Stand. Genomic Sci.">
        <title>Complete genome sequence of Haloterrigena turkmenica type strain (4k).</title>
        <authorList>
            <person name="Saunders E."/>
            <person name="Tindall B.J."/>
            <person name="Fahnrich R."/>
            <person name="Lapidus A."/>
            <person name="Copeland A."/>
            <person name="Del Rio T.G."/>
            <person name="Lucas S."/>
            <person name="Chen F."/>
            <person name="Tice H."/>
            <person name="Cheng J.F."/>
            <person name="Han C."/>
            <person name="Detter J.C."/>
            <person name="Bruce D."/>
            <person name="Goodwin L."/>
            <person name="Chain P."/>
            <person name="Pitluck S."/>
            <person name="Pati A."/>
            <person name="Ivanova N."/>
            <person name="Mavromatis K."/>
            <person name="Chen A."/>
            <person name="Palaniappan K."/>
            <person name="Land M."/>
            <person name="Hauser L."/>
            <person name="Chang Y.J."/>
            <person name="Jeffries C.D."/>
            <person name="Brettin T."/>
            <person name="Rohde M."/>
            <person name="Goker M."/>
            <person name="Bristow J."/>
            <person name="Eisen J.A."/>
            <person name="Markowitz V."/>
            <person name="Hugenholtz P."/>
            <person name="Klenk H.P."/>
            <person name="Kyrpides N.C."/>
        </authorList>
    </citation>
    <scope>NUCLEOTIDE SEQUENCE [LARGE SCALE GENOMIC DNA]</scope>
    <source>
        <strain evidence="3">ATCC 51198 / DSM 5511 / JCM 9101 / NCIMB 13204 / VKM B-1734 / 4k</strain>
    </source>
</reference>
<dbReference type="RefSeq" id="WP_012941310.1">
    <property type="nucleotide sequence ID" value="NC_013743.1"/>
</dbReference>
<proteinExistence type="predicted"/>
<evidence type="ECO:0000313" key="2">
    <source>
        <dbReference type="EMBL" id="ADB58977.1"/>
    </source>
</evidence>
<dbReference type="OrthoDB" id="201973at2157"/>
<sequence>MVLNSNGNRTLPRGVSRRRFVATAAGSAGLLSIAGTSSAQDDDGGFSDARLVSTRDFDAATIQTLYTYRKRRALEVLLSDPEVHAVAEDMRSSYEAYDPYTNSLDAVSVQGSPDVEIEGDLDEGVFDVTAVDRQIAYGLVDRRTDSLAALTITDPQDVSWRAWEVGDAGLEEARLRRVFEDARVQEYVDGNDWFPSLPIAESITATGEIERGGVIPVALFVDEGEAITAVVVDLDVRNDDVGSVSDVTRVERFVEVPPHELAATIVPADDTVLGTVPAVPLERRPWYTAVDGGHRIEEPPEPFDRAGWRIGWDDSGNHGVEIAAEFRDRPVFASLGSPATLSGYGLPERDGENTLEWFFPDDEFAFSGDLLVWDVHSAALGGPGLLGVVTYPAGADRPAGFRFRSHYQTGARGAEGRDHRSGYRFGQSSHELATEFWNDGTIVPIWRRQGPGFVTDYASTRTDSVFADAETDLETDPDTGTDGDASENGVPHHSIATVAMDVTPGTIDGVEIARYDGDEWTTPETEFYLVGEPGTAVRFSNPEGPETIGVPLEDGMEVVVVRRSAGEVPGAQRLADRGIETAFVHPAQYIGDEPIQGERVVAWLLLEAATGRLPHPTGSTSFETQATMRLSGY</sequence>
<evidence type="ECO:0000256" key="1">
    <source>
        <dbReference type="SAM" id="MobiDB-lite"/>
    </source>
</evidence>
<dbReference type="EMBL" id="CP001860">
    <property type="protein sequence ID" value="ADB58977.1"/>
    <property type="molecule type" value="Genomic_DNA"/>
</dbReference>
<dbReference type="Proteomes" id="UP000001903">
    <property type="component" value="Chromosome"/>
</dbReference>
<gene>
    <name evidence="2" type="ordered locus">Htur_0076</name>
</gene>
<dbReference type="HOGENOM" id="CLU_423692_0_0_2"/>
<keyword evidence="3" id="KW-1185">Reference proteome</keyword>
<accession>D2RTD4</accession>
<feature type="compositionally biased region" description="Acidic residues" evidence="1">
    <location>
        <begin position="469"/>
        <end position="485"/>
    </location>
</feature>